<dbReference type="EMBL" id="JAVFWL010000001">
    <property type="protein sequence ID" value="KAK6729235.1"/>
    <property type="molecule type" value="Genomic_DNA"/>
</dbReference>
<comment type="caution">
    <text evidence="1">The sequence shown here is derived from an EMBL/GenBank/DDBJ whole genome shotgun (WGS) entry which is preliminary data.</text>
</comment>
<proteinExistence type="predicted"/>
<keyword evidence="2" id="KW-1185">Reference proteome</keyword>
<accession>A0ABR1BTM9</accession>
<gene>
    <name evidence="1" type="primary">Necator_chrI.g2468</name>
    <name evidence="1" type="ORF">RB195_006340</name>
</gene>
<evidence type="ECO:0008006" key="3">
    <source>
        <dbReference type="Google" id="ProtNLM"/>
    </source>
</evidence>
<evidence type="ECO:0000313" key="2">
    <source>
        <dbReference type="Proteomes" id="UP001303046"/>
    </source>
</evidence>
<sequence length="105" mass="12358">MMYGSETWAAPSTVMERLDCTERKLLRRLLGYFWPRVCHNEDLNAEIDVVYRLMTRGRYQHLAPPPKVAKVNRLHFFWSYIKETGRSPCPTSSEEFVGFELEEAT</sequence>
<evidence type="ECO:0000313" key="1">
    <source>
        <dbReference type="EMBL" id="KAK6729235.1"/>
    </source>
</evidence>
<reference evidence="1 2" key="1">
    <citation type="submission" date="2023-08" db="EMBL/GenBank/DDBJ databases">
        <title>A Necator americanus chromosomal reference genome.</title>
        <authorList>
            <person name="Ilik V."/>
            <person name="Petrzelkova K.J."/>
            <person name="Pardy F."/>
            <person name="Fuh T."/>
            <person name="Niatou-Singa F.S."/>
            <person name="Gouil Q."/>
            <person name="Baker L."/>
            <person name="Ritchie M.E."/>
            <person name="Jex A.R."/>
            <person name="Gazzola D."/>
            <person name="Li H."/>
            <person name="Toshio Fujiwara R."/>
            <person name="Zhan B."/>
            <person name="Aroian R.V."/>
            <person name="Pafco B."/>
            <person name="Schwarz E.M."/>
        </authorList>
    </citation>
    <scope>NUCLEOTIDE SEQUENCE [LARGE SCALE GENOMIC DNA]</scope>
    <source>
        <strain evidence="1 2">Aroian</strain>
        <tissue evidence="1">Whole animal</tissue>
    </source>
</reference>
<organism evidence="1 2">
    <name type="scientific">Necator americanus</name>
    <name type="common">Human hookworm</name>
    <dbReference type="NCBI Taxonomy" id="51031"/>
    <lineage>
        <taxon>Eukaryota</taxon>
        <taxon>Metazoa</taxon>
        <taxon>Ecdysozoa</taxon>
        <taxon>Nematoda</taxon>
        <taxon>Chromadorea</taxon>
        <taxon>Rhabditida</taxon>
        <taxon>Rhabditina</taxon>
        <taxon>Rhabditomorpha</taxon>
        <taxon>Strongyloidea</taxon>
        <taxon>Ancylostomatidae</taxon>
        <taxon>Bunostominae</taxon>
        <taxon>Necator</taxon>
    </lineage>
</organism>
<name>A0ABR1BTM9_NECAM</name>
<dbReference type="Proteomes" id="UP001303046">
    <property type="component" value="Unassembled WGS sequence"/>
</dbReference>
<protein>
    <recommendedName>
        <fullName evidence="3">Transposase</fullName>
    </recommendedName>
</protein>